<keyword evidence="2" id="KW-1185">Reference proteome</keyword>
<dbReference type="Proteomes" id="UP000599074">
    <property type="component" value="Unassembled WGS sequence"/>
</dbReference>
<name>A0A8J3T8D9_9ACTN</name>
<proteinExistence type="predicted"/>
<evidence type="ECO:0000313" key="1">
    <source>
        <dbReference type="EMBL" id="GII20411.1"/>
    </source>
</evidence>
<accession>A0A8J3T8D9</accession>
<gene>
    <name evidence="1" type="ORF">Pme01_00080</name>
</gene>
<dbReference type="AlphaFoldDB" id="A0A8J3T8D9"/>
<comment type="caution">
    <text evidence="1">The sequence shown here is derived from an EMBL/GenBank/DDBJ whole genome shotgun (WGS) entry which is preliminary data.</text>
</comment>
<dbReference type="EMBL" id="BOON01000001">
    <property type="protein sequence ID" value="GII20411.1"/>
    <property type="molecule type" value="Genomic_DNA"/>
</dbReference>
<evidence type="ECO:0000313" key="2">
    <source>
        <dbReference type="Proteomes" id="UP000599074"/>
    </source>
</evidence>
<protein>
    <submittedName>
        <fullName evidence="1">Uncharacterized protein</fullName>
    </submittedName>
</protein>
<dbReference type="RefSeq" id="WP_168113277.1">
    <property type="nucleotide sequence ID" value="NZ_BOON01000001.1"/>
</dbReference>
<reference evidence="1" key="1">
    <citation type="submission" date="2021-01" db="EMBL/GenBank/DDBJ databases">
        <title>Whole genome shotgun sequence of Planosporangium mesophilum NBRC 109066.</title>
        <authorList>
            <person name="Komaki H."/>
            <person name="Tamura T."/>
        </authorList>
    </citation>
    <scope>NUCLEOTIDE SEQUENCE</scope>
    <source>
        <strain evidence="1">NBRC 109066</strain>
    </source>
</reference>
<sequence length="136" mass="15447">MAQWLLAMVRDNQEEMTRLRDDPDPERGSAVMDAAFVLAVHQRFAAGHDVRDIGRFVAALREPYPVEKFRQIDAEAEIRAALGEGVNLDGIDVDTRTFIRIMTFWEVVRQESMSDRDVAALLVEAERLAYRPLSDG</sequence>
<organism evidence="1 2">
    <name type="scientific">Planosporangium mesophilum</name>
    <dbReference type="NCBI Taxonomy" id="689768"/>
    <lineage>
        <taxon>Bacteria</taxon>
        <taxon>Bacillati</taxon>
        <taxon>Actinomycetota</taxon>
        <taxon>Actinomycetes</taxon>
        <taxon>Micromonosporales</taxon>
        <taxon>Micromonosporaceae</taxon>
        <taxon>Planosporangium</taxon>
    </lineage>
</organism>